<organism evidence="1 2">
    <name type="scientific">Bacillus atrophaeus (strain 1942)</name>
    <dbReference type="NCBI Taxonomy" id="720555"/>
    <lineage>
        <taxon>Bacteria</taxon>
        <taxon>Bacillati</taxon>
        <taxon>Bacillota</taxon>
        <taxon>Bacilli</taxon>
        <taxon>Bacillales</taxon>
        <taxon>Bacillaceae</taxon>
        <taxon>Bacillus</taxon>
    </lineage>
</organism>
<evidence type="ECO:0000313" key="2">
    <source>
        <dbReference type="Proteomes" id="UP000006867"/>
    </source>
</evidence>
<keyword evidence="2" id="KW-1185">Reference proteome</keyword>
<dbReference type="EMBL" id="CP002207">
    <property type="protein sequence ID" value="ADP32530.1"/>
    <property type="molecule type" value="Genomic_DNA"/>
</dbReference>
<name>A0ABM5LXC6_BACA1</name>
<dbReference type="Proteomes" id="UP000006867">
    <property type="component" value="Chromosome"/>
</dbReference>
<dbReference type="RefSeq" id="WP_003325874.1">
    <property type="nucleotide sequence ID" value="NC_014639.1"/>
</dbReference>
<gene>
    <name evidence="1" type="ordered locus">BATR1942_07955</name>
</gene>
<reference evidence="1 2" key="1">
    <citation type="journal article" date="2011" name="Front. Microbiol.">
        <title>Genomic signatures of strain selection and enhancement in Bacillus atrophaeus var. globigii, a historical biowarfare simulant.</title>
        <authorList>
            <person name="Gibbons H.S."/>
            <person name="Broomall S.M."/>
            <person name="McNew L.A."/>
            <person name="Daligault H."/>
            <person name="Chapman C."/>
            <person name="Bruce D."/>
            <person name="Karavis M."/>
            <person name="Krepps M."/>
            <person name="McGregor P.A."/>
            <person name="Hong C."/>
            <person name="Park K.H."/>
            <person name="Akmal A."/>
            <person name="Feldman A."/>
            <person name="Lin J.S."/>
            <person name="Chang W.E."/>
            <person name="Higgs B.W."/>
            <person name="Demirev P."/>
            <person name="Lindquist J."/>
            <person name="Liem A."/>
            <person name="Fochler E."/>
            <person name="Read T.D."/>
            <person name="Tapia R."/>
            <person name="Johnson S."/>
            <person name="Bishop-Lilly K.A."/>
            <person name="Detter C."/>
            <person name="Han C."/>
            <person name="Sozhamannan S."/>
            <person name="Rosenzweig C.N."/>
            <person name="Skowronski E.W."/>
        </authorList>
    </citation>
    <scope>NUCLEOTIDE SEQUENCE [LARGE SCALE GENOMIC DNA]</scope>
    <source>
        <strain evidence="1 2">1942</strain>
    </source>
</reference>
<protein>
    <submittedName>
        <fullName evidence="1">Uncharacterized protein</fullName>
    </submittedName>
</protein>
<proteinExistence type="predicted"/>
<sequence length="223" mass="24892">MNSFETYKKRLLSYGSTPDEVIINNTKDTINKSFDSSLFSESIPINGELTDVIINQGKTSEDKTLLFRPDYESHKGAISEINDSPFLITEFDTNKLYPIAKAKLCNSSISLTSSDRKIPSGKINEITGKPIMIKVPGKKLEIPCVFERTTSIIGSELAINIPEGQAHVTIPFLKHEKLKKGLFLSFYGEEYRVDDIDYSKVYEDTGTIKLIAKKKVGGDSELV</sequence>
<evidence type="ECO:0000313" key="1">
    <source>
        <dbReference type="EMBL" id="ADP32530.1"/>
    </source>
</evidence>
<accession>A0ABM5LXC6</accession>